<sequence>MNGPLTQLANHYHSDKGTAFLDAHGYTRVYDALFAPLRHTPIHLLEIGLLHGLVQTRSGVSQFSDCPSLRMWRDYFSQATLYGLDIADFSAVQLPGTEIIRGDQGQRGDLAKLSEVLARHGSDGFDVIIDDGSHASHHQQISLATLFPLLKPGGLYIIEDLHYQPAELERPGITKTRALLQYLRHRQGTLQAAISQPEFDYLLEHTAELGFFDSLTSNYPITQTADALAVLVKRAPTP</sequence>
<dbReference type="Gene3D" id="3.40.50.150">
    <property type="entry name" value="Vaccinia Virus protein VP39"/>
    <property type="match status" value="1"/>
</dbReference>
<organism evidence="1 2">
    <name type="scientific">Chitinimonas prasina</name>
    <dbReference type="NCBI Taxonomy" id="1434937"/>
    <lineage>
        <taxon>Bacteria</taxon>
        <taxon>Pseudomonadati</taxon>
        <taxon>Pseudomonadota</taxon>
        <taxon>Betaproteobacteria</taxon>
        <taxon>Neisseriales</taxon>
        <taxon>Chitinibacteraceae</taxon>
        <taxon>Chitinimonas</taxon>
    </lineage>
</organism>
<dbReference type="Proteomes" id="UP001156706">
    <property type="component" value="Unassembled WGS sequence"/>
</dbReference>
<accession>A0ABQ5YFT5</accession>
<comment type="caution">
    <text evidence="1">The sequence shown here is derived from an EMBL/GenBank/DDBJ whole genome shotgun (WGS) entry which is preliminary data.</text>
</comment>
<dbReference type="InterPro" id="IPR029063">
    <property type="entry name" value="SAM-dependent_MTases_sf"/>
</dbReference>
<gene>
    <name evidence="1" type="ORF">GCM10007907_15590</name>
</gene>
<evidence type="ECO:0000313" key="2">
    <source>
        <dbReference type="Proteomes" id="UP001156706"/>
    </source>
</evidence>
<protein>
    <recommendedName>
        <fullName evidence="3">Class I SAM-dependent methyltransferase</fullName>
    </recommendedName>
</protein>
<evidence type="ECO:0000313" key="1">
    <source>
        <dbReference type="EMBL" id="GLR12769.1"/>
    </source>
</evidence>
<keyword evidence="2" id="KW-1185">Reference proteome</keyword>
<proteinExistence type="predicted"/>
<name>A0ABQ5YFT5_9NEIS</name>
<evidence type="ECO:0008006" key="3">
    <source>
        <dbReference type="Google" id="ProtNLM"/>
    </source>
</evidence>
<dbReference type="RefSeq" id="WP_284195904.1">
    <property type="nucleotide sequence ID" value="NZ_BSOG01000002.1"/>
</dbReference>
<dbReference type="SUPFAM" id="SSF53335">
    <property type="entry name" value="S-adenosyl-L-methionine-dependent methyltransferases"/>
    <property type="match status" value="1"/>
</dbReference>
<dbReference type="EMBL" id="BSOG01000002">
    <property type="protein sequence ID" value="GLR12769.1"/>
    <property type="molecule type" value="Genomic_DNA"/>
</dbReference>
<reference evidence="2" key="1">
    <citation type="journal article" date="2019" name="Int. J. Syst. Evol. Microbiol.">
        <title>The Global Catalogue of Microorganisms (GCM) 10K type strain sequencing project: providing services to taxonomists for standard genome sequencing and annotation.</title>
        <authorList>
            <consortium name="The Broad Institute Genomics Platform"/>
            <consortium name="The Broad Institute Genome Sequencing Center for Infectious Disease"/>
            <person name="Wu L."/>
            <person name="Ma J."/>
        </authorList>
    </citation>
    <scope>NUCLEOTIDE SEQUENCE [LARGE SCALE GENOMIC DNA]</scope>
    <source>
        <strain evidence="2">NBRC 110044</strain>
    </source>
</reference>